<dbReference type="EMBL" id="LK048105">
    <property type="protein sequence ID" value="CDY71914.1"/>
    <property type="molecule type" value="Genomic_DNA"/>
</dbReference>
<feature type="transmembrane region" description="Helical" evidence="1">
    <location>
        <begin position="12"/>
        <end position="33"/>
    </location>
</feature>
<accession>A0A078JYZ8</accession>
<proteinExistence type="predicted"/>
<reference evidence="2" key="1">
    <citation type="journal article" date="2014" name="Science">
        <title>Plant genetics. Early allopolyploid evolution in the post-Neolithic Brassica napus oilseed genome.</title>
        <authorList>
            <person name="Chalhoub B."/>
            <person name="Denoeud F."/>
            <person name="Liu S."/>
            <person name="Parkin I.A."/>
            <person name="Tang H."/>
            <person name="Wang X."/>
            <person name="Chiquet J."/>
            <person name="Belcram H."/>
            <person name="Tong C."/>
            <person name="Samans B."/>
            <person name="Correa M."/>
            <person name="Da Silva C."/>
            <person name="Just J."/>
            <person name="Falentin C."/>
            <person name="Koh C.S."/>
            <person name="Le Clainche I."/>
            <person name="Bernard M."/>
            <person name="Bento P."/>
            <person name="Noel B."/>
            <person name="Labadie K."/>
            <person name="Alberti A."/>
            <person name="Charles M."/>
            <person name="Arnaud D."/>
            <person name="Guo H."/>
            <person name="Daviaud C."/>
            <person name="Alamery S."/>
            <person name="Jabbari K."/>
            <person name="Zhao M."/>
            <person name="Edger P.P."/>
            <person name="Chelaifa H."/>
            <person name="Tack D."/>
            <person name="Lassalle G."/>
            <person name="Mestiri I."/>
            <person name="Schnel N."/>
            <person name="Le Paslier M.C."/>
            <person name="Fan G."/>
            <person name="Renault V."/>
            <person name="Bayer P.E."/>
            <person name="Golicz A.A."/>
            <person name="Manoli S."/>
            <person name="Lee T.H."/>
            <person name="Thi V.H."/>
            <person name="Chalabi S."/>
            <person name="Hu Q."/>
            <person name="Fan C."/>
            <person name="Tollenaere R."/>
            <person name="Lu Y."/>
            <person name="Battail C."/>
            <person name="Shen J."/>
            <person name="Sidebottom C.H."/>
            <person name="Wang X."/>
            <person name="Canaguier A."/>
            <person name="Chauveau A."/>
            <person name="Berard A."/>
            <person name="Deniot G."/>
            <person name="Guan M."/>
            <person name="Liu Z."/>
            <person name="Sun F."/>
            <person name="Lim Y.P."/>
            <person name="Lyons E."/>
            <person name="Town C.D."/>
            <person name="Bancroft I."/>
            <person name="Wang X."/>
            <person name="Meng J."/>
            <person name="Ma J."/>
            <person name="Pires J.C."/>
            <person name="King G.J."/>
            <person name="Brunel D."/>
            <person name="Delourme R."/>
            <person name="Renard M."/>
            <person name="Aury J.M."/>
            <person name="Adams K.L."/>
            <person name="Batley J."/>
            <person name="Snowdon R.J."/>
            <person name="Tost J."/>
            <person name="Edwards D."/>
            <person name="Zhou Y."/>
            <person name="Hua W."/>
            <person name="Sharpe A.G."/>
            <person name="Paterson A.H."/>
            <person name="Guan C."/>
            <person name="Wincker P."/>
        </authorList>
    </citation>
    <scope>NUCLEOTIDE SEQUENCE [LARGE SCALE GENOMIC DNA]</scope>
</reference>
<dbReference type="PaxDb" id="3708-A0A078JYZ8"/>
<organism evidence="2">
    <name type="scientific">Brassica napus</name>
    <name type="common">Rape</name>
    <dbReference type="NCBI Taxonomy" id="3708"/>
    <lineage>
        <taxon>Eukaryota</taxon>
        <taxon>Viridiplantae</taxon>
        <taxon>Streptophyta</taxon>
        <taxon>Embryophyta</taxon>
        <taxon>Tracheophyta</taxon>
        <taxon>Spermatophyta</taxon>
        <taxon>Magnoliopsida</taxon>
        <taxon>eudicotyledons</taxon>
        <taxon>Gunneridae</taxon>
        <taxon>Pentapetalae</taxon>
        <taxon>rosids</taxon>
        <taxon>malvids</taxon>
        <taxon>Brassicales</taxon>
        <taxon>Brassicaceae</taxon>
        <taxon>Brassiceae</taxon>
        <taxon>Brassica</taxon>
    </lineage>
</organism>
<gene>
    <name evidence="2" type="primary">BnaCnng75050D</name>
    <name evidence="2" type="ORF">GSBRNA2T00022495001</name>
</gene>
<keyword evidence="1" id="KW-0472">Membrane</keyword>
<reference evidence="2" key="2">
    <citation type="submission" date="2014-06" db="EMBL/GenBank/DDBJ databases">
        <authorList>
            <person name="Genoscope - CEA"/>
        </authorList>
    </citation>
    <scope>NUCLEOTIDE SEQUENCE</scope>
</reference>
<protein>
    <submittedName>
        <fullName evidence="2">BnaCnng75050D protein</fullName>
    </submittedName>
</protein>
<keyword evidence="1" id="KW-1133">Transmembrane helix</keyword>
<dbReference type="Gramene" id="CDY71914">
    <property type="protein sequence ID" value="CDY71914"/>
    <property type="gene ID" value="GSBRNA2T00022495001"/>
</dbReference>
<dbReference type="AlphaFoldDB" id="A0A078JYZ8"/>
<keyword evidence="1" id="KW-0812">Transmembrane</keyword>
<sequence>MLVGIWAGMYNTLILMVQHMSGLSLAASLTLLAKF</sequence>
<evidence type="ECO:0000256" key="1">
    <source>
        <dbReference type="SAM" id="Phobius"/>
    </source>
</evidence>
<name>A0A078JYZ8_BRANA</name>
<evidence type="ECO:0000313" key="2">
    <source>
        <dbReference type="EMBL" id="CDY71914.1"/>
    </source>
</evidence>